<organism evidence="2 3">
    <name type="scientific">Mytilus edulis</name>
    <name type="common">Blue mussel</name>
    <dbReference type="NCBI Taxonomy" id="6550"/>
    <lineage>
        <taxon>Eukaryota</taxon>
        <taxon>Metazoa</taxon>
        <taxon>Spiralia</taxon>
        <taxon>Lophotrochozoa</taxon>
        <taxon>Mollusca</taxon>
        <taxon>Bivalvia</taxon>
        <taxon>Autobranchia</taxon>
        <taxon>Pteriomorphia</taxon>
        <taxon>Mytilida</taxon>
        <taxon>Mytiloidea</taxon>
        <taxon>Mytilidae</taxon>
        <taxon>Mytilinae</taxon>
        <taxon>Mytilus</taxon>
    </lineage>
</organism>
<sequence length="259" mass="29242">MTCLHIFLYLIRFVEQQRDQRQESSNFESDFHSVDDLPIDCTHCSSENICNSVGCRAPGTDKYKSKLFVCVRRASVCNPSVASHVFGRRDFHSSQHITACCSTDLCNSKGNFTTSYIMSTTKHSVTDVPSTTTATSTTKTTTTLPTALTTANIKSTQDLSNEFWLMFLHMDYNTLEKNETKRESYRHIYILVASEKEGWLVIQSPALKETLNKTINRGKTVIELPKMLKSTNITGVENKGNPCKSLCTRVCIWIQRGIE</sequence>
<evidence type="ECO:0000313" key="3">
    <source>
        <dbReference type="Proteomes" id="UP000683360"/>
    </source>
</evidence>
<dbReference type="AlphaFoldDB" id="A0A8S3Q099"/>
<evidence type="ECO:0000313" key="2">
    <source>
        <dbReference type="EMBL" id="CAG2189423.1"/>
    </source>
</evidence>
<evidence type="ECO:0000256" key="1">
    <source>
        <dbReference type="SAM" id="SignalP"/>
    </source>
</evidence>
<feature type="chain" id="PRO_5035756465" description="UPAR/Ly6 domain-containing protein" evidence="1">
    <location>
        <begin position="17"/>
        <end position="259"/>
    </location>
</feature>
<keyword evidence="1" id="KW-0732">Signal</keyword>
<keyword evidence="3" id="KW-1185">Reference proteome</keyword>
<dbReference type="EMBL" id="CAJPWZ010000293">
    <property type="protein sequence ID" value="CAG2189423.1"/>
    <property type="molecule type" value="Genomic_DNA"/>
</dbReference>
<comment type="caution">
    <text evidence="2">The sequence shown here is derived from an EMBL/GenBank/DDBJ whole genome shotgun (WGS) entry which is preliminary data.</text>
</comment>
<evidence type="ECO:0008006" key="4">
    <source>
        <dbReference type="Google" id="ProtNLM"/>
    </source>
</evidence>
<name>A0A8S3Q099_MYTED</name>
<protein>
    <recommendedName>
        <fullName evidence="4">UPAR/Ly6 domain-containing protein</fullName>
    </recommendedName>
</protein>
<proteinExistence type="predicted"/>
<dbReference type="Proteomes" id="UP000683360">
    <property type="component" value="Unassembled WGS sequence"/>
</dbReference>
<gene>
    <name evidence="2" type="ORF">MEDL_4823</name>
</gene>
<reference evidence="2" key="1">
    <citation type="submission" date="2021-03" db="EMBL/GenBank/DDBJ databases">
        <authorList>
            <person name="Bekaert M."/>
        </authorList>
    </citation>
    <scope>NUCLEOTIDE SEQUENCE</scope>
</reference>
<accession>A0A8S3Q099</accession>
<feature type="signal peptide" evidence="1">
    <location>
        <begin position="1"/>
        <end position="16"/>
    </location>
</feature>